<dbReference type="AlphaFoldDB" id="K1KU24"/>
<evidence type="ECO:0008006" key="4">
    <source>
        <dbReference type="Google" id="ProtNLM"/>
    </source>
</evidence>
<dbReference type="PATRIC" id="fig|1224748.3.peg.929"/>
<evidence type="ECO:0000313" key="2">
    <source>
        <dbReference type="EMBL" id="EKB46041.1"/>
    </source>
</evidence>
<comment type="caution">
    <text evidence="2">The sequence shown here is derived from an EMBL/GenBank/DDBJ whole genome shotgun (WGS) entry which is preliminary data.</text>
</comment>
<protein>
    <recommendedName>
        <fullName evidence="4">Tetratricopeptide repeat protein</fullName>
    </recommendedName>
</protein>
<dbReference type="InterPro" id="IPR019734">
    <property type="entry name" value="TPR_rpt"/>
</dbReference>
<evidence type="ECO:0000256" key="1">
    <source>
        <dbReference type="PROSITE-ProRule" id="PRU00339"/>
    </source>
</evidence>
<sequence length="507" mass="59954">MNEYLYRDVYSIKSDLEDMLNNSNNILSNTTSMMQSLNRFESLMNKGFSGLQSQLIDISYQLEDILDVMIDFRNMTFIQNEERNQLLASIDATLKAPNKTAAHEKYEIALELADKNKPDTAIQFLKKAIELNPLHFRVYIQLTLNLLKTKNYKEALYYAKESINFAPNNNEILAYTYSLAARASEKLKNFQGALNYINQAAKLNNQSSYIYEKARYLVKLDDISESMKELKKAIEMNSEYFAISLVDSVFLPCRNEQEQLLMSLKEELESKLNYAITQMETIQLHNYNFDNERDTTERFRYPEFPSYEVEKAGVVPKQKDVTIVCYWDKNGKEESIKKYCYKEVFWFFDFYYNQLSKLHHNKLPLVKELKKQNTYISYRKSEIEFLSYKEEYNYLIINFKRFLKNTKEAATLAKEVFIENLESVKENRNKLDDLLFKDSMKRLIPFYSWFSKTGSNDEWNDKEKASKLLRAFVQNSEYVIRQEEKHTAAINNLLKKVNERPLPDTIK</sequence>
<dbReference type="EMBL" id="AMCK01000003">
    <property type="protein sequence ID" value="EKB46041.1"/>
    <property type="molecule type" value="Genomic_DNA"/>
</dbReference>
<dbReference type="SMART" id="SM00028">
    <property type="entry name" value="TPR"/>
    <property type="match status" value="4"/>
</dbReference>
<keyword evidence="1" id="KW-0802">TPR repeat</keyword>
<evidence type="ECO:0000313" key="3">
    <source>
        <dbReference type="Proteomes" id="UP000004738"/>
    </source>
</evidence>
<dbReference type="RefSeq" id="WP_008404391.1">
    <property type="nucleotide sequence ID" value="NZ_AMCK01000003.1"/>
</dbReference>
<dbReference type="Proteomes" id="UP000004738">
    <property type="component" value="Unassembled WGS sequence"/>
</dbReference>
<dbReference type="InterPro" id="IPR011990">
    <property type="entry name" value="TPR-like_helical_dom_sf"/>
</dbReference>
<dbReference type="Gene3D" id="1.25.40.10">
    <property type="entry name" value="Tetratricopeptide repeat domain"/>
    <property type="match status" value="1"/>
</dbReference>
<accession>K1KU24</accession>
<feature type="repeat" description="TPR" evidence="1">
    <location>
        <begin position="102"/>
        <end position="135"/>
    </location>
</feature>
<organism evidence="2 3">
    <name type="scientific">Solibacillus isronensis B3W22</name>
    <dbReference type="NCBI Taxonomy" id="1224748"/>
    <lineage>
        <taxon>Bacteria</taxon>
        <taxon>Bacillati</taxon>
        <taxon>Bacillota</taxon>
        <taxon>Bacilli</taxon>
        <taxon>Bacillales</taxon>
        <taxon>Caryophanaceae</taxon>
        <taxon>Solibacillus</taxon>
    </lineage>
</organism>
<feature type="repeat" description="TPR" evidence="1">
    <location>
        <begin position="136"/>
        <end position="169"/>
    </location>
</feature>
<dbReference type="PROSITE" id="PS50005">
    <property type="entry name" value="TPR"/>
    <property type="match status" value="2"/>
</dbReference>
<keyword evidence="3" id="KW-1185">Reference proteome</keyword>
<proteinExistence type="predicted"/>
<reference evidence="2 3" key="1">
    <citation type="journal article" date="2012" name="J. Bacteriol.">
        <title>Draft Genome Sequence of Bacillus isronensis Strain B3W22, Isolated from the Upper Atmosphere.</title>
        <authorList>
            <person name="Shivaji S."/>
            <person name="Ara S."/>
            <person name="Singh S.K."/>
            <person name="Bandi S."/>
            <person name="Singh A."/>
            <person name="Pinnaka A.K."/>
        </authorList>
    </citation>
    <scope>NUCLEOTIDE SEQUENCE [LARGE SCALE GENOMIC DNA]</scope>
    <source>
        <strain evidence="2 3">B3W22</strain>
    </source>
</reference>
<dbReference type="Pfam" id="PF13181">
    <property type="entry name" value="TPR_8"/>
    <property type="match status" value="2"/>
</dbReference>
<dbReference type="PANTHER" id="PTHR12558">
    <property type="entry name" value="CELL DIVISION CYCLE 16,23,27"/>
    <property type="match status" value="1"/>
</dbReference>
<dbReference type="PANTHER" id="PTHR12558:SF13">
    <property type="entry name" value="CELL DIVISION CYCLE PROTEIN 27 HOMOLOG"/>
    <property type="match status" value="1"/>
</dbReference>
<gene>
    <name evidence="2" type="ORF">B857_00935</name>
</gene>
<name>K1KU24_9BACL</name>
<dbReference type="SUPFAM" id="SSF48452">
    <property type="entry name" value="TPR-like"/>
    <property type="match status" value="1"/>
</dbReference>